<dbReference type="Proteomes" id="UP001454036">
    <property type="component" value="Unassembled WGS sequence"/>
</dbReference>
<protein>
    <recommendedName>
        <fullName evidence="7">DNA-directed RNA polymerase subunit</fullName>
    </recommendedName>
</protein>
<dbReference type="GO" id="GO:0003899">
    <property type="term" value="F:DNA-directed RNA polymerase activity"/>
    <property type="evidence" value="ECO:0007669"/>
    <property type="project" value="InterPro"/>
</dbReference>
<evidence type="ECO:0000256" key="7">
    <source>
        <dbReference type="PIRNR" id="PIRNR005586"/>
    </source>
</evidence>
<feature type="binding site" evidence="8">
    <location>
        <position position="99"/>
    </location>
    <ligand>
        <name>Zn(2+)</name>
        <dbReference type="ChEBI" id="CHEBI:29105"/>
        <label>2</label>
    </ligand>
</feature>
<keyword evidence="7 10" id="KW-0804">Transcription</keyword>
<dbReference type="SUPFAM" id="SSF57783">
    <property type="entry name" value="Zinc beta-ribbon"/>
    <property type="match status" value="1"/>
</dbReference>
<dbReference type="EMBL" id="BAABME010003786">
    <property type="protein sequence ID" value="GAA0160139.1"/>
    <property type="molecule type" value="Genomic_DNA"/>
</dbReference>
<feature type="zinc finger region" description="C4-type" evidence="9">
    <location>
        <begin position="4"/>
        <end position="29"/>
    </location>
</feature>
<evidence type="ECO:0000313" key="13">
    <source>
        <dbReference type="Proteomes" id="UP001454036"/>
    </source>
</evidence>
<sequence>MEFCPTCGMLLQYEMPHMGNPARFFCPTCPYVCPIAPKIKIKKKQPLVKKQIDSIITKDDLANAPETEAICDNCGHNKAAFFQVQIRSADEPSTTFYTCKKCGKTRRED</sequence>
<dbReference type="GO" id="GO:0006386">
    <property type="term" value="P:termination of RNA polymerase III transcription"/>
    <property type="evidence" value="ECO:0007669"/>
    <property type="project" value="TreeGrafter"/>
</dbReference>
<dbReference type="AlphaFoldDB" id="A0AAV3Q7W4"/>
<dbReference type="Gene3D" id="2.20.25.10">
    <property type="match status" value="1"/>
</dbReference>
<evidence type="ECO:0000256" key="9">
    <source>
        <dbReference type="PIRSR" id="PIRSR005586-2"/>
    </source>
</evidence>
<organism evidence="12 13">
    <name type="scientific">Lithospermum erythrorhizon</name>
    <name type="common">Purple gromwell</name>
    <name type="synonym">Lithospermum officinale var. erythrorhizon</name>
    <dbReference type="NCBI Taxonomy" id="34254"/>
    <lineage>
        <taxon>Eukaryota</taxon>
        <taxon>Viridiplantae</taxon>
        <taxon>Streptophyta</taxon>
        <taxon>Embryophyta</taxon>
        <taxon>Tracheophyta</taxon>
        <taxon>Spermatophyta</taxon>
        <taxon>Magnoliopsida</taxon>
        <taxon>eudicotyledons</taxon>
        <taxon>Gunneridae</taxon>
        <taxon>Pentapetalae</taxon>
        <taxon>asterids</taxon>
        <taxon>lamiids</taxon>
        <taxon>Boraginales</taxon>
        <taxon>Boraginaceae</taxon>
        <taxon>Boraginoideae</taxon>
        <taxon>Lithospermeae</taxon>
        <taxon>Lithospermum</taxon>
    </lineage>
</organism>
<keyword evidence="2 7" id="KW-0240">DNA-directed RNA polymerase</keyword>
<evidence type="ECO:0000259" key="11">
    <source>
        <dbReference type="PROSITE" id="PS51133"/>
    </source>
</evidence>
<comment type="caution">
    <text evidence="12">The sequence shown here is derived from an EMBL/GenBank/DDBJ whole genome shotgun (WGS) entry which is preliminary data.</text>
</comment>
<keyword evidence="5 8" id="KW-0862">Zinc</keyword>
<dbReference type="SMART" id="SM00440">
    <property type="entry name" value="ZnF_C2C2"/>
    <property type="match status" value="1"/>
</dbReference>
<keyword evidence="3 8" id="KW-0479">Metal-binding</keyword>
<evidence type="ECO:0000256" key="1">
    <source>
        <dbReference type="ARBA" id="ARBA00004123"/>
    </source>
</evidence>
<dbReference type="InterPro" id="IPR001222">
    <property type="entry name" value="Znf_TFIIS"/>
</dbReference>
<dbReference type="InterPro" id="IPR029401">
    <property type="entry name" value="Nudix_N"/>
</dbReference>
<dbReference type="GO" id="GO:0003676">
    <property type="term" value="F:nucleic acid binding"/>
    <property type="evidence" value="ECO:0007669"/>
    <property type="project" value="InterPro"/>
</dbReference>
<dbReference type="InterPro" id="IPR012164">
    <property type="entry name" value="Rpa12/Rpb9/Rpc10/TFS"/>
</dbReference>
<feature type="binding site" evidence="8">
    <location>
        <position position="26"/>
    </location>
    <ligand>
        <name>Zn(2+)</name>
        <dbReference type="ChEBI" id="CHEBI:29105"/>
        <label>1</label>
    </ligand>
</feature>
<dbReference type="PROSITE" id="PS51133">
    <property type="entry name" value="ZF_TFIIS_2"/>
    <property type="match status" value="1"/>
</dbReference>
<comment type="subcellular location">
    <subcellularLocation>
        <location evidence="1 7">Nucleus</location>
    </subcellularLocation>
</comment>
<keyword evidence="4 9" id="KW-0863">Zinc-finger</keyword>
<evidence type="ECO:0000256" key="4">
    <source>
        <dbReference type="ARBA" id="ARBA00022771"/>
    </source>
</evidence>
<dbReference type="SMART" id="SM00661">
    <property type="entry name" value="RPOL9"/>
    <property type="match status" value="1"/>
</dbReference>
<dbReference type="GO" id="GO:0005666">
    <property type="term" value="C:RNA polymerase III complex"/>
    <property type="evidence" value="ECO:0007669"/>
    <property type="project" value="TreeGrafter"/>
</dbReference>
<dbReference type="Pfam" id="PF01096">
    <property type="entry name" value="Zn_ribbon_TFIIS"/>
    <property type="match status" value="1"/>
</dbReference>
<name>A0AAV3Q7W4_LITER</name>
<feature type="binding site" evidence="8">
    <location>
        <position position="29"/>
    </location>
    <ligand>
        <name>Zn(2+)</name>
        <dbReference type="ChEBI" id="CHEBI:29105"/>
        <label>1</label>
    </ligand>
</feature>
<comment type="similarity">
    <text evidence="7 10">Belongs to the archaeal rpoM/eukaryotic RPA12/RPB9/RPC11 RNA polymerase family.</text>
</comment>
<dbReference type="PIRSF" id="PIRSF005586">
    <property type="entry name" value="RNApol_RpoM"/>
    <property type="match status" value="1"/>
</dbReference>
<gene>
    <name evidence="12" type="ORF">LIER_16762</name>
</gene>
<dbReference type="Pfam" id="PF14803">
    <property type="entry name" value="Zn_ribbon_Nudix"/>
    <property type="match status" value="1"/>
</dbReference>
<evidence type="ECO:0000256" key="10">
    <source>
        <dbReference type="RuleBase" id="RU003474"/>
    </source>
</evidence>
<dbReference type="Gene3D" id="2.20.70.10">
    <property type="match status" value="1"/>
</dbReference>
<feature type="binding site" evidence="8">
    <location>
        <position position="4"/>
    </location>
    <ligand>
        <name>Zn(2+)</name>
        <dbReference type="ChEBI" id="CHEBI:29105"/>
        <label>1</label>
    </ligand>
</feature>
<evidence type="ECO:0000256" key="2">
    <source>
        <dbReference type="ARBA" id="ARBA00022478"/>
    </source>
</evidence>
<dbReference type="PANTHER" id="PTHR11239:SF12">
    <property type="entry name" value="DNA-DIRECTED RNA POLYMERASE III SUBUNIT RPC10"/>
    <property type="match status" value="1"/>
</dbReference>
<feature type="binding site" evidence="8">
    <location>
        <position position="74"/>
    </location>
    <ligand>
        <name>Zn(2+)</name>
        <dbReference type="ChEBI" id="CHEBI:29105"/>
        <label>2</label>
    </ligand>
</feature>
<feature type="binding site" evidence="8">
    <location>
        <position position="102"/>
    </location>
    <ligand>
        <name>Zn(2+)</name>
        <dbReference type="ChEBI" id="CHEBI:29105"/>
        <label>2</label>
    </ligand>
</feature>
<accession>A0AAV3Q7W4</accession>
<proteinExistence type="inferred from homology"/>
<evidence type="ECO:0000256" key="3">
    <source>
        <dbReference type="ARBA" id="ARBA00022723"/>
    </source>
</evidence>
<dbReference type="InterPro" id="IPR034014">
    <property type="entry name" value="Zn_ribbon_RPC11_C"/>
</dbReference>
<evidence type="ECO:0000256" key="6">
    <source>
        <dbReference type="ARBA" id="ARBA00023242"/>
    </source>
</evidence>
<feature type="domain" description="TFIIS-type" evidence="11">
    <location>
        <begin position="67"/>
        <end position="107"/>
    </location>
</feature>
<evidence type="ECO:0000256" key="8">
    <source>
        <dbReference type="PIRSR" id="PIRSR005586-1"/>
    </source>
</evidence>
<keyword evidence="6 7" id="KW-0539">Nucleus</keyword>
<evidence type="ECO:0000256" key="5">
    <source>
        <dbReference type="ARBA" id="ARBA00022833"/>
    </source>
</evidence>
<dbReference type="GO" id="GO:0008270">
    <property type="term" value="F:zinc ion binding"/>
    <property type="evidence" value="ECO:0007669"/>
    <property type="project" value="UniProtKB-KW"/>
</dbReference>
<feature type="binding site" evidence="8">
    <location>
        <position position="71"/>
    </location>
    <ligand>
        <name>Zn(2+)</name>
        <dbReference type="ChEBI" id="CHEBI:29105"/>
        <label>2</label>
    </ligand>
</feature>
<evidence type="ECO:0000313" key="12">
    <source>
        <dbReference type="EMBL" id="GAA0160139.1"/>
    </source>
</evidence>
<comment type="function">
    <text evidence="7">DNA-dependent RNA polymerase catalyzes the transcription of DNA into RNA using the four ribonucleoside triphosphates as substrates.</text>
</comment>
<dbReference type="CDD" id="cd10509">
    <property type="entry name" value="Zn-ribbon_RPC11"/>
    <property type="match status" value="1"/>
</dbReference>
<dbReference type="InterPro" id="IPR001529">
    <property type="entry name" value="Zn_ribbon_RPB9"/>
</dbReference>
<dbReference type="PANTHER" id="PTHR11239">
    <property type="entry name" value="DNA-DIRECTED RNA POLYMERASE"/>
    <property type="match status" value="1"/>
</dbReference>
<keyword evidence="13" id="KW-1185">Reference proteome</keyword>
<feature type="binding site" evidence="8">
    <location>
        <position position="7"/>
    </location>
    <ligand>
        <name>Zn(2+)</name>
        <dbReference type="ChEBI" id="CHEBI:29105"/>
        <label>1</label>
    </ligand>
</feature>
<reference evidence="12 13" key="1">
    <citation type="submission" date="2024-01" db="EMBL/GenBank/DDBJ databases">
        <title>The complete chloroplast genome sequence of Lithospermum erythrorhizon: insights into the phylogenetic relationship among Boraginaceae species and the maternal lineages of purple gromwells.</title>
        <authorList>
            <person name="Okada T."/>
            <person name="Watanabe K."/>
        </authorList>
    </citation>
    <scope>NUCLEOTIDE SEQUENCE [LARGE SCALE GENOMIC DNA]</scope>
</reference>